<name>A0A066VBW4_TILAU</name>
<evidence type="ECO:0000256" key="1">
    <source>
        <dbReference type="SAM" id="MobiDB-lite"/>
    </source>
</evidence>
<keyword evidence="3" id="KW-1185">Reference proteome</keyword>
<dbReference type="InParanoid" id="A0A066VBW4"/>
<organism evidence="2 3">
    <name type="scientific">Tilletiaria anomala (strain ATCC 24038 / CBS 436.72 / UBC 951)</name>
    <dbReference type="NCBI Taxonomy" id="1037660"/>
    <lineage>
        <taxon>Eukaryota</taxon>
        <taxon>Fungi</taxon>
        <taxon>Dikarya</taxon>
        <taxon>Basidiomycota</taxon>
        <taxon>Ustilaginomycotina</taxon>
        <taxon>Exobasidiomycetes</taxon>
        <taxon>Georgefischeriales</taxon>
        <taxon>Tilletiariaceae</taxon>
        <taxon>Tilletiaria</taxon>
    </lineage>
</organism>
<sequence length="113" mass="12667">MLRSATTALTLGPTKGSLTAMTHIRSRCPRRSAPSAALSPRLHHHPFRAKRHPHHQSQSSRPCMRRSQRSKGRSRWKTQTPTLMIMVITTAITRKTNGRNFVAHGGRPATRGK</sequence>
<feature type="region of interest" description="Disordered" evidence="1">
    <location>
        <begin position="1"/>
        <end position="20"/>
    </location>
</feature>
<feature type="compositionally biased region" description="Basic residues" evidence="1">
    <location>
        <begin position="63"/>
        <end position="76"/>
    </location>
</feature>
<reference evidence="2 3" key="1">
    <citation type="submission" date="2014-05" db="EMBL/GenBank/DDBJ databases">
        <title>Draft genome sequence of a rare smut relative, Tilletiaria anomala UBC 951.</title>
        <authorList>
            <consortium name="DOE Joint Genome Institute"/>
            <person name="Toome M."/>
            <person name="Kuo A."/>
            <person name="Henrissat B."/>
            <person name="Lipzen A."/>
            <person name="Tritt A."/>
            <person name="Yoshinaga Y."/>
            <person name="Zane M."/>
            <person name="Barry K."/>
            <person name="Grigoriev I.V."/>
            <person name="Spatafora J.W."/>
            <person name="Aimea M.C."/>
        </authorList>
    </citation>
    <scope>NUCLEOTIDE SEQUENCE [LARGE SCALE GENOMIC DNA]</scope>
    <source>
        <strain evidence="2 3">UBC 951</strain>
    </source>
</reference>
<dbReference type="RefSeq" id="XP_013239934.1">
    <property type="nucleotide sequence ID" value="XM_013384480.1"/>
</dbReference>
<feature type="compositionally biased region" description="Low complexity" evidence="1">
    <location>
        <begin position="31"/>
        <end position="40"/>
    </location>
</feature>
<dbReference type="GeneID" id="25267667"/>
<dbReference type="EMBL" id="JMSN01000183">
    <property type="protein sequence ID" value="KDN36085.1"/>
    <property type="molecule type" value="Genomic_DNA"/>
</dbReference>
<dbReference type="Proteomes" id="UP000027361">
    <property type="component" value="Unassembled WGS sequence"/>
</dbReference>
<feature type="compositionally biased region" description="Basic residues" evidence="1">
    <location>
        <begin position="41"/>
        <end position="55"/>
    </location>
</feature>
<accession>A0A066VBW4</accession>
<dbReference type="AlphaFoldDB" id="A0A066VBW4"/>
<protein>
    <submittedName>
        <fullName evidence="2">Uncharacterized protein</fullName>
    </submittedName>
</protein>
<evidence type="ECO:0000313" key="3">
    <source>
        <dbReference type="Proteomes" id="UP000027361"/>
    </source>
</evidence>
<proteinExistence type="predicted"/>
<dbReference type="HOGENOM" id="CLU_2135269_0_0_1"/>
<gene>
    <name evidence="2" type="ORF">K437DRAFT_63521</name>
</gene>
<evidence type="ECO:0000313" key="2">
    <source>
        <dbReference type="EMBL" id="KDN36085.1"/>
    </source>
</evidence>
<feature type="region of interest" description="Disordered" evidence="1">
    <location>
        <begin position="26"/>
        <end position="82"/>
    </location>
</feature>
<comment type="caution">
    <text evidence="2">The sequence shown here is derived from an EMBL/GenBank/DDBJ whole genome shotgun (WGS) entry which is preliminary data.</text>
</comment>